<keyword evidence="2" id="KW-0812">Transmembrane</keyword>
<name>A0A2P2BZ54_9ZZZZ</name>
<protein>
    <submittedName>
        <fullName evidence="3">Uncharacterized protein</fullName>
    </submittedName>
</protein>
<gene>
    <name evidence="3" type="ORF">NOCA2220238</name>
</gene>
<sequence>MTGQVRRAVAHTATLLVLCLVTALLLPAAPASASSATSADDPVDPLEVSISGINPAVIPKRGPLKLSGTITNVSDDAWSLINVYSWISYQPLTSTDQLDLNAESDPYQQVGERIVEPETDLRIDRLEPGETASYTVSIPHDILTAYIVAPETAGVYRIGIQTLGTSVDGRPETAIGRAYSYVPLVPRDPATVRTAVILPIRGEVTYTHEGRVRDLPSWRRDLAPSGRLSNLLDFAATAPPGALSWLIDPAVLDAVQRIADGNPVRDLGPASDAAPEPSASPSADAGADGSAAERPLTIDDASRWATAWLTRLKTLTVGRQVLALPYGDVDMAAANTLNPQAGARATALSESVFDDLGISAEPTVAPPSGYLEPSSVAALDQDGTILASDAVLSDPDLRVDPESTSVAVNGHQVDLYDAAASSGGPGPTPRLTELALRQRLVSEATLRSMTSPTRPLVVALPNDWNPGASRSGFFARLDLPWLSMVAQQSLLDLDPPTVAADTLVYPERQADRELGPLNFDAAARLAQVGATLQNVLSDNTTVEREVTAQALTTTSYFMRDDPVEAIADAERARISIRGVLNQVHISAPEFVTLSGAAGPVRVDLRNDLAQTVTVQIEPISDPDITIRTPDAVKLEGGTSTSVRLRVRSTELGLHQVRLALVDVDGTQIGPSANLPIRSNQSGRIVWVIIGVGLALLFGAIILRLFRRFTGRGSHGDQG</sequence>
<keyword evidence="2" id="KW-0472">Membrane</keyword>
<keyword evidence="2" id="KW-1133">Transmembrane helix</keyword>
<proteinExistence type="predicted"/>
<dbReference type="InterPro" id="IPR046112">
    <property type="entry name" value="DUF6049"/>
</dbReference>
<reference evidence="3" key="1">
    <citation type="submission" date="2015-08" db="EMBL/GenBank/DDBJ databases">
        <authorList>
            <person name="Babu N.S."/>
            <person name="Beckwith C.J."/>
            <person name="Beseler K.G."/>
            <person name="Brison A."/>
            <person name="Carone J.V."/>
            <person name="Caskin T.P."/>
            <person name="Diamond M."/>
            <person name="Durham M.E."/>
            <person name="Foxe J.M."/>
            <person name="Go M."/>
            <person name="Henderson B.A."/>
            <person name="Jones I.B."/>
            <person name="McGettigan J.A."/>
            <person name="Micheletti S.J."/>
            <person name="Nasrallah M.E."/>
            <person name="Ortiz D."/>
            <person name="Piller C.R."/>
            <person name="Privatt S.R."/>
            <person name="Schneider S.L."/>
            <person name="Sharp S."/>
            <person name="Smith T.C."/>
            <person name="Stanton J.D."/>
            <person name="Ullery H.E."/>
            <person name="Wilson R.J."/>
            <person name="Serrano M.G."/>
            <person name="Buck G."/>
            <person name="Lee V."/>
            <person name="Wang Y."/>
            <person name="Carvalho R."/>
            <person name="Voegtly L."/>
            <person name="Shi R."/>
            <person name="Duckworth R."/>
            <person name="Johnson A."/>
            <person name="Loviza R."/>
            <person name="Walstead R."/>
            <person name="Shah Z."/>
            <person name="Kiflezghi M."/>
            <person name="Wade K."/>
            <person name="Ball S.L."/>
            <person name="Bradley K.W."/>
            <person name="Asai D.J."/>
            <person name="Bowman C.A."/>
            <person name="Russell D.A."/>
            <person name="Pope W.H."/>
            <person name="Jacobs-Sera D."/>
            <person name="Hendrix R.W."/>
            <person name="Hatfull G.F."/>
        </authorList>
    </citation>
    <scope>NUCLEOTIDE SEQUENCE</scope>
</reference>
<evidence type="ECO:0000313" key="3">
    <source>
        <dbReference type="EMBL" id="CUR55047.1"/>
    </source>
</evidence>
<evidence type="ECO:0000256" key="2">
    <source>
        <dbReference type="SAM" id="Phobius"/>
    </source>
</evidence>
<dbReference type="AlphaFoldDB" id="A0A2P2BZ54"/>
<evidence type="ECO:0000256" key="1">
    <source>
        <dbReference type="SAM" id="MobiDB-lite"/>
    </source>
</evidence>
<feature type="transmembrane region" description="Helical" evidence="2">
    <location>
        <begin position="684"/>
        <end position="705"/>
    </location>
</feature>
<feature type="compositionally biased region" description="Low complexity" evidence="1">
    <location>
        <begin position="268"/>
        <end position="292"/>
    </location>
</feature>
<dbReference type="Pfam" id="PF19516">
    <property type="entry name" value="DUF6049"/>
    <property type="match status" value="1"/>
</dbReference>
<dbReference type="EMBL" id="CZKA01000015">
    <property type="protein sequence ID" value="CUR55047.1"/>
    <property type="molecule type" value="Genomic_DNA"/>
</dbReference>
<organism evidence="3">
    <name type="scientific">metagenome</name>
    <dbReference type="NCBI Taxonomy" id="256318"/>
    <lineage>
        <taxon>unclassified sequences</taxon>
        <taxon>metagenomes</taxon>
    </lineage>
</organism>
<accession>A0A2P2BZ54</accession>
<feature type="region of interest" description="Disordered" evidence="1">
    <location>
        <begin position="263"/>
        <end position="292"/>
    </location>
</feature>